<feature type="domain" description="L-asparaginase N-terminal" evidence="8">
    <location>
        <begin position="8"/>
        <end position="201"/>
    </location>
</feature>
<dbReference type="PIRSF" id="PIRSF500176">
    <property type="entry name" value="L_ASNase"/>
    <property type="match status" value="1"/>
</dbReference>
<evidence type="ECO:0000256" key="1">
    <source>
        <dbReference type="ARBA" id="ARBA00010518"/>
    </source>
</evidence>
<dbReference type="CDD" id="cd08964">
    <property type="entry name" value="L-asparaginase_II"/>
    <property type="match status" value="1"/>
</dbReference>
<evidence type="ECO:0000313" key="11">
    <source>
        <dbReference type="Proteomes" id="UP000077926"/>
    </source>
</evidence>
<evidence type="ECO:0000256" key="7">
    <source>
        <dbReference type="RuleBase" id="RU004456"/>
    </source>
</evidence>
<dbReference type="PANTHER" id="PTHR11707:SF28">
    <property type="entry name" value="60 KDA LYSOPHOSPHOLIPASE"/>
    <property type="match status" value="1"/>
</dbReference>
<feature type="binding site" evidence="5">
    <location>
        <begin position="97"/>
        <end position="98"/>
    </location>
    <ligand>
        <name>substrate</name>
    </ligand>
</feature>
<dbReference type="GO" id="GO:0006528">
    <property type="term" value="P:asparagine metabolic process"/>
    <property type="evidence" value="ECO:0007669"/>
    <property type="project" value="InterPro"/>
</dbReference>
<gene>
    <name evidence="10" type="ORF">ABE28_011835</name>
</gene>
<dbReference type="RefSeq" id="WP_064465024.1">
    <property type="nucleotide sequence ID" value="NZ_CP017080.1"/>
</dbReference>
<dbReference type="Proteomes" id="UP000077926">
    <property type="component" value="Chromosome"/>
</dbReference>
<dbReference type="AlphaFoldDB" id="A0A1B3XPA9"/>
<evidence type="ECO:0000256" key="6">
    <source>
        <dbReference type="PROSITE-ProRule" id="PRU10100"/>
    </source>
</evidence>
<evidence type="ECO:0000256" key="4">
    <source>
        <dbReference type="PIRSR" id="PIRSR001220-1"/>
    </source>
</evidence>
<dbReference type="STRING" id="264697.ABE28_011835"/>
<feature type="active site" description="O-isoaspartyl threonine intermediate" evidence="4">
    <location>
        <position position="17"/>
    </location>
</feature>
<organism evidence="10 11">
    <name type="scientific">Peribacillus muralis</name>
    <dbReference type="NCBI Taxonomy" id="264697"/>
    <lineage>
        <taxon>Bacteria</taxon>
        <taxon>Bacillati</taxon>
        <taxon>Bacillota</taxon>
        <taxon>Bacilli</taxon>
        <taxon>Bacillales</taxon>
        <taxon>Bacillaceae</taxon>
        <taxon>Peribacillus</taxon>
    </lineage>
</organism>
<evidence type="ECO:0000313" key="10">
    <source>
        <dbReference type="EMBL" id="AOH55042.1"/>
    </source>
</evidence>
<name>A0A1B3XPA9_9BACI</name>
<comment type="subunit">
    <text evidence="2">Homotetramer.</text>
</comment>
<dbReference type="FunFam" id="3.40.50.1170:FF:000001">
    <property type="entry name" value="L-asparaginase 2"/>
    <property type="match status" value="1"/>
</dbReference>
<dbReference type="Pfam" id="PF00710">
    <property type="entry name" value="Asparaginase"/>
    <property type="match status" value="1"/>
</dbReference>
<dbReference type="InterPro" id="IPR027473">
    <property type="entry name" value="L-asparaginase_C"/>
</dbReference>
<sequence length="332" mass="35306">MSKENLPRITILAVGGTIAGKGANATQTTQYQAGVLSVEALITAVPQVHDLAEVSGYQIANIPSFAITDQLWLLLARKVNELLAQSNCDGVVITHGTDTLEETAYFLHLTVKSDKPVVMVGAMRPATALGADGPLNLFNGVALAASEAARGHGVLISLNGRIGSARETGKRHTVAIDAFGPPEAGLLGDMVDGTPHFYYKSMRKHTVKSEFGISDLRQLPRVDIVFGHSQDTRDLVDAAVAAGAEGIVHAGTGNGGIFPLTRQGLQDANKRGVMVVSTSRIGNGFVTPKPVDLESHFVASDNLTPQKARILLQLGLTQTHQATEIRRMFQIY</sequence>
<keyword evidence="11" id="KW-1185">Reference proteome</keyword>
<dbReference type="InterPro" id="IPR036152">
    <property type="entry name" value="Asp/glu_Ase-like_sf"/>
</dbReference>
<evidence type="ECO:0000259" key="8">
    <source>
        <dbReference type="Pfam" id="PF00710"/>
    </source>
</evidence>
<dbReference type="PANTHER" id="PTHR11707">
    <property type="entry name" value="L-ASPARAGINASE"/>
    <property type="match status" value="1"/>
</dbReference>
<proteinExistence type="inferred from homology"/>
<evidence type="ECO:0000259" key="9">
    <source>
        <dbReference type="Pfam" id="PF17763"/>
    </source>
</evidence>
<dbReference type="InterPro" id="IPR004550">
    <property type="entry name" value="AsnASE_II"/>
</dbReference>
<feature type="binding site" evidence="5">
    <location>
        <position position="64"/>
    </location>
    <ligand>
        <name>substrate</name>
    </ligand>
</feature>
<dbReference type="Gene3D" id="3.40.50.1170">
    <property type="entry name" value="L-asparaginase, N-terminal domain"/>
    <property type="match status" value="1"/>
</dbReference>
<dbReference type="Pfam" id="PF17763">
    <property type="entry name" value="Asparaginase_C"/>
    <property type="match status" value="1"/>
</dbReference>
<dbReference type="PIRSF" id="PIRSF001220">
    <property type="entry name" value="L-ASNase_gatD"/>
    <property type="match status" value="1"/>
</dbReference>
<dbReference type="SUPFAM" id="SSF53774">
    <property type="entry name" value="Glutaminase/Asparaginase"/>
    <property type="match status" value="1"/>
</dbReference>
<dbReference type="PRINTS" id="PR00139">
    <property type="entry name" value="ASNGLNASE"/>
</dbReference>
<dbReference type="PROSITE" id="PS51732">
    <property type="entry name" value="ASN_GLN_ASE_3"/>
    <property type="match status" value="1"/>
</dbReference>
<dbReference type="InterPro" id="IPR037152">
    <property type="entry name" value="L-asparaginase_N_sf"/>
</dbReference>
<reference evidence="10 11" key="1">
    <citation type="submission" date="2016-08" db="EMBL/GenBank/DDBJ databases">
        <title>Complete genome sequence of Bacillus muralis G25-68, a strain with toxicity to nematodes.</title>
        <authorList>
            <person name="Zheng Z."/>
        </authorList>
    </citation>
    <scope>NUCLEOTIDE SEQUENCE [LARGE SCALE GENOMIC DNA]</scope>
    <source>
        <strain evidence="10 11">G25-68</strain>
    </source>
</reference>
<dbReference type="Gene3D" id="3.40.50.40">
    <property type="match status" value="1"/>
</dbReference>
<feature type="domain" description="Asparaginase/glutaminase C-terminal" evidence="9">
    <location>
        <begin position="221"/>
        <end position="329"/>
    </location>
</feature>
<evidence type="ECO:0000256" key="2">
    <source>
        <dbReference type="ARBA" id="ARBA00011881"/>
    </source>
</evidence>
<dbReference type="NCBIfam" id="TIGR00520">
    <property type="entry name" value="asnASE_II"/>
    <property type="match status" value="1"/>
</dbReference>
<feature type="active site" evidence="6">
    <location>
        <position position="97"/>
    </location>
</feature>
<protein>
    <submittedName>
        <fullName evidence="10">L-asparaginase</fullName>
    </submittedName>
</protein>
<dbReference type="InterPro" id="IPR006034">
    <property type="entry name" value="Asparaginase/glutaminase-like"/>
</dbReference>
<dbReference type="EMBL" id="CP017080">
    <property type="protein sequence ID" value="AOH55042.1"/>
    <property type="molecule type" value="Genomic_DNA"/>
</dbReference>
<dbReference type="KEGG" id="bmur:ABE28_011835"/>
<dbReference type="PROSITE" id="PS00917">
    <property type="entry name" value="ASN_GLN_ASE_2"/>
    <property type="match status" value="1"/>
</dbReference>
<evidence type="ECO:0000256" key="3">
    <source>
        <dbReference type="ARBA" id="ARBA00022801"/>
    </source>
</evidence>
<dbReference type="GO" id="GO:0004067">
    <property type="term" value="F:asparaginase activity"/>
    <property type="evidence" value="ECO:0007669"/>
    <property type="project" value="UniProtKB-UniRule"/>
</dbReference>
<dbReference type="InterPro" id="IPR027474">
    <property type="entry name" value="L-asparaginase_N"/>
</dbReference>
<evidence type="ECO:0000256" key="5">
    <source>
        <dbReference type="PIRSR" id="PIRSR001220-2"/>
    </source>
</evidence>
<dbReference type="InterPro" id="IPR027475">
    <property type="entry name" value="Asparaginase/glutaminase_AS2"/>
</dbReference>
<dbReference type="SMART" id="SM00870">
    <property type="entry name" value="Asparaginase"/>
    <property type="match status" value="1"/>
</dbReference>
<dbReference type="InterPro" id="IPR040919">
    <property type="entry name" value="Asparaginase_C"/>
</dbReference>
<comment type="similarity">
    <text evidence="1 7">Belongs to the asparaginase 1 family.</text>
</comment>
<keyword evidence="3" id="KW-0378">Hydrolase</keyword>
<dbReference type="OrthoDB" id="9788068at2"/>
<accession>A0A1B3XPA9</accession>